<dbReference type="HOGENOM" id="CLU_319442_0_0_1"/>
<evidence type="ECO:0000313" key="5">
    <source>
        <dbReference type="Proteomes" id="UP000011087"/>
    </source>
</evidence>
<protein>
    <submittedName>
        <fullName evidence="3 4">Uncharacterized protein</fullName>
    </submittedName>
</protein>
<feature type="region of interest" description="Disordered" evidence="2">
    <location>
        <begin position="361"/>
        <end position="381"/>
    </location>
</feature>
<feature type="compositionally biased region" description="Polar residues" evidence="2">
    <location>
        <begin position="361"/>
        <end position="375"/>
    </location>
</feature>
<dbReference type="PaxDb" id="55529-EKX34533"/>
<sequence length="910" mass="102240">MEPLRDRRELASASRDSLPDSPQDFPRISDITPELAEMNVDPQSLQRGPSEEGWGTNCAQGAGSEGELDMVLTPTSLVVSCEVHRSSYFEDIIKNLQHEKLSWMRRATVLASELERYRGENRRLEKEKNELKMKLDKTLRHVKDYEFKYKEYLKRKKKEMKDMKKELKQSQQLQHDAQSLLRMQFDENRHILEKYHNMQVNLRCKSRSKIDMLIKLQGYKEGCRMGKLEPDFQSLLKEFEDSCKLQKTMQEAIIVSDAVDTLEITERKLSEQLKLVSVVDEKLRAIEGQGMRLGLVMTQLQQEIVRSDLEKRIKSDRIEMEYKKQINGLLAQYSIMKAENEFLQMKFAKAKLFDDHVKATTNKPKLTDTPSNADNQPPEHKQKTEAVMVITERRALAAELAEARREAERAGALAAELEEARGEAERAGALAAELAEARREAERAGALAAELEEARGEAERAGALAAELEEARGEAERAGALAAELAEARREMELVHQEVSDKTLTSIGSVSMVDSEFVGFIVGHLVKELSECSAQLSYSLFALEQGLMDLTGKQTAGVSVLEFEEQVGGEALQKRVDVLQHELESERSAFRKQMQDLAVLVESSAKEVDLMFVNLTRKEQEVADMQLELSRTQRELTRAEDIMTQVQLLSSSLSRALSLINIEMSSLIPLADVGQEQAVSDPLLQKLKSKVKHLEWELARSEKERLTSMAEVDAVMEAETRAREEAKQLQQKIGELEEQVKQLTIEDHSRAHKSEDASAKKVKASVRETTLSSWKRAPVSAASSSKVLRPISSNKMPQPHALSKPTTTTTTSTSTSTSSARGMKACVGAVGKEDLMKVCRALASLVSSRVSSSEGSGGDLIDMCLRTIERAKSDMEEKSRSLKEAEVKVKMLEREWASLNRNQGVFSPVQ</sequence>
<evidence type="ECO:0000313" key="3">
    <source>
        <dbReference type="EMBL" id="EKX34533.1"/>
    </source>
</evidence>
<feature type="region of interest" description="Disordered" evidence="2">
    <location>
        <begin position="773"/>
        <end position="820"/>
    </location>
</feature>
<dbReference type="KEGG" id="gtt:GUITHDRAFT_147146"/>
<feature type="compositionally biased region" description="Basic and acidic residues" evidence="2">
    <location>
        <begin position="1"/>
        <end position="10"/>
    </location>
</feature>
<feature type="coiled-coil region" evidence="1">
    <location>
        <begin position="615"/>
        <end position="642"/>
    </location>
</feature>
<dbReference type="EMBL" id="JH993107">
    <property type="protein sequence ID" value="EKX34533.1"/>
    <property type="molecule type" value="Genomic_DNA"/>
</dbReference>
<dbReference type="AlphaFoldDB" id="L1IE77"/>
<feature type="coiled-coil region" evidence="1">
    <location>
        <begin position="107"/>
        <end position="173"/>
    </location>
</feature>
<evidence type="ECO:0000313" key="4">
    <source>
        <dbReference type="EnsemblProtists" id="EKX34533"/>
    </source>
</evidence>
<accession>L1IE77</accession>
<feature type="coiled-coil region" evidence="1">
    <location>
        <begin position="865"/>
        <end position="902"/>
    </location>
</feature>
<feature type="coiled-coil region" evidence="1">
    <location>
        <begin position="393"/>
        <end position="498"/>
    </location>
</feature>
<feature type="region of interest" description="Disordered" evidence="2">
    <location>
        <begin position="1"/>
        <end position="55"/>
    </location>
</feature>
<feature type="compositionally biased region" description="Polar residues" evidence="2">
    <location>
        <begin position="781"/>
        <end position="796"/>
    </location>
</feature>
<dbReference type="STRING" id="905079.L1IE77"/>
<feature type="compositionally biased region" description="Low complexity" evidence="2">
    <location>
        <begin position="806"/>
        <end position="819"/>
    </location>
</feature>
<dbReference type="RefSeq" id="XP_005821513.1">
    <property type="nucleotide sequence ID" value="XM_005821456.1"/>
</dbReference>
<reference evidence="5" key="2">
    <citation type="submission" date="2012-11" db="EMBL/GenBank/DDBJ databases">
        <authorList>
            <person name="Kuo A."/>
            <person name="Curtis B.A."/>
            <person name="Tanifuji G."/>
            <person name="Burki F."/>
            <person name="Gruber A."/>
            <person name="Irimia M."/>
            <person name="Maruyama S."/>
            <person name="Arias M.C."/>
            <person name="Ball S.G."/>
            <person name="Gile G.H."/>
            <person name="Hirakawa Y."/>
            <person name="Hopkins J.F."/>
            <person name="Rensing S.A."/>
            <person name="Schmutz J."/>
            <person name="Symeonidi A."/>
            <person name="Elias M."/>
            <person name="Eveleigh R.J."/>
            <person name="Herman E.K."/>
            <person name="Klute M.J."/>
            <person name="Nakayama T."/>
            <person name="Obornik M."/>
            <person name="Reyes-Prieto A."/>
            <person name="Armbrust E.V."/>
            <person name="Aves S.J."/>
            <person name="Beiko R.G."/>
            <person name="Coutinho P."/>
            <person name="Dacks J.B."/>
            <person name="Durnford D.G."/>
            <person name="Fast N.M."/>
            <person name="Green B.R."/>
            <person name="Grisdale C."/>
            <person name="Hempe F."/>
            <person name="Henrissat B."/>
            <person name="Hoppner M.P."/>
            <person name="Ishida K.-I."/>
            <person name="Kim E."/>
            <person name="Koreny L."/>
            <person name="Kroth P.G."/>
            <person name="Liu Y."/>
            <person name="Malik S.-B."/>
            <person name="Maier U.G."/>
            <person name="McRose D."/>
            <person name="Mock T."/>
            <person name="Neilson J.A."/>
            <person name="Onodera N.T."/>
            <person name="Poole A.M."/>
            <person name="Pritham E.J."/>
            <person name="Richards T.A."/>
            <person name="Rocap G."/>
            <person name="Roy S.W."/>
            <person name="Sarai C."/>
            <person name="Schaack S."/>
            <person name="Shirato S."/>
            <person name="Slamovits C.H."/>
            <person name="Spencer D.F."/>
            <person name="Suzuki S."/>
            <person name="Worden A.Z."/>
            <person name="Zauner S."/>
            <person name="Barry K."/>
            <person name="Bell C."/>
            <person name="Bharti A.K."/>
            <person name="Crow J.A."/>
            <person name="Grimwood J."/>
            <person name="Kramer R."/>
            <person name="Lindquist E."/>
            <person name="Lucas S."/>
            <person name="Salamov A."/>
            <person name="McFadden G.I."/>
            <person name="Lane C.E."/>
            <person name="Keeling P.J."/>
            <person name="Gray M.W."/>
            <person name="Grigoriev I.V."/>
            <person name="Archibald J.M."/>
        </authorList>
    </citation>
    <scope>NUCLEOTIDE SEQUENCE</scope>
    <source>
        <strain evidence="5">CCMP2712</strain>
    </source>
</reference>
<reference evidence="4" key="3">
    <citation type="submission" date="2016-03" db="UniProtKB">
        <authorList>
            <consortium name="EnsemblProtists"/>
        </authorList>
    </citation>
    <scope>IDENTIFICATION</scope>
</reference>
<name>L1IE77_GUITC</name>
<keyword evidence="5" id="KW-1185">Reference proteome</keyword>
<organism evidence="3">
    <name type="scientific">Guillardia theta (strain CCMP2712)</name>
    <name type="common">Cryptophyte</name>
    <dbReference type="NCBI Taxonomy" id="905079"/>
    <lineage>
        <taxon>Eukaryota</taxon>
        <taxon>Cryptophyceae</taxon>
        <taxon>Pyrenomonadales</taxon>
        <taxon>Geminigeraceae</taxon>
        <taxon>Guillardia</taxon>
    </lineage>
</organism>
<proteinExistence type="predicted"/>
<dbReference type="GeneID" id="17291287"/>
<reference evidence="3 5" key="1">
    <citation type="journal article" date="2012" name="Nature">
        <title>Algal genomes reveal evolutionary mosaicism and the fate of nucleomorphs.</title>
        <authorList>
            <consortium name="DOE Joint Genome Institute"/>
            <person name="Curtis B.A."/>
            <person name="Tanifuji G."/>
            <person name="Burki F."/>
            <person name="Gruber A."/>
            <person name="Irimia M."/>
            <person name="Maruyama S."/>
            <person name="Arias M.C."/>
            <person name="Ball S.G."/>
            <person name="Gile G.H."/>
            <person name="Hirakawa Y."/>
            <person name="Hopkins J.F."/>
            <person name="Kuo A."/>
            <person name="Rensing S.A."/>
            <person name="Schmutz J."/>
            <person name="Symeonidi A."/>
            <person name="Elias M."/>
            <person name="Eveleigh R.J."/>
            <person name="Herman E.K."/>
            <person name="Klute M.J."/>
            <person name="Nakayama T."/>
            <person name="Obornik M."/>
            <person name="Reyes-Prieto A."/>
            <person name="Armbrust E.V."/>
            <person name="Aves S.J."/>
            <person name="Beiko R.G."/>
            <person name="Coutinho P."/>
            <person name="Dacks J.B."/>
            <person name="Durnford D.G."/>
            <person name="Fast N.M."/>
            <person name="Green B.R."/>
            <person name="Grisdale C.J."/>
            <person name="Hempel F."/>
            <person name="Henrissat B."/>
            <person name="Hoppner M.P."/>
            <person name="Ishida K."/>
            <person name="Kim E."/>
            <person name="Koreny L."/>
            <person name="Kroth P.G."/>
            <person name="Liu Y."/>
            <person name="Malik S.B."/>
            <person name="Maier U.G."/>
            <person name="McRose D."/>
            <person name="Mock T."/>
            <person name="Neilson J.A."/>
            <person name="Onodera N.T."/>
            <person name="Poole A.M."/>
            <person name="Pritham E.J."/>
            <person name="Richards T.A."/>
            <person name="Rocap G."/>
            <person name="Roy S.W."/>
            <person name="Sarai C."/>
            <person name="Schaack S."/>
            <person name="Shirato S."/>
            <person name="Slamovits C.H."/>
            <person name="Spencer D.F."/>
            <person name="Suzuki S."/>
            <person name="Worden A.Z."/>
            <person name="Zauner S."/>
            <person name="Barry K."/>
            <person name="Bell C."/>
            <person name="Bharti A.K."/>
            <person name="Crow J.A."/>
            <person name="Grimwood J."/>
            <person name="Kramer R."/>
            <person name="Lindquist E."/>
            <person name="Lucas S."/>
            <person name="Salamov A."/>
            <person name="McFadden G.I."/>
            <person name="Lane C.E."/>
            <person name="Keeling P.J."/>
            <person name="Gray M.W."/>
            <person name="Grigoriev I.V."/>
            <person name="Archibald J.M."/>
        </authorList>
    </citation>
    <scope>NUCLEOTIDE SEQUENCE</scope>
    <source>
        <strain evidence="3 5">CCMP2712</strain>
    </source>
</reference>
<evidence type="ECO:0000256" key="1">
    <source>
        <dbReference type="SAM" id="Coils"/>
    </source>
</evidence>
<evidence type="ECO:0000256" key="2">
    <source>
        <dbReference type="SAM" id="MobiDB-lite"/>
    </source>
</evidence>
<keyword evidence="1" id="KW-0175">Coiled coil</keyword>
<dbReference type="Proteomes" id="UP000011087">
    <property type="component" value="Unassembled WGS sequence"/>
</dbReference>
<gene>
    <name evidence="3" type="ORF">GUITHDRAFT_147146</name>
</gene>
<feature type="coiled-coil region" evidence="1">
    <location>
        <begin position="684"/>
        <end position="746"/>
    </location>
</feature>
<dbReference type="EnsemblProtists" id="EKX34533">
    <property type="protein sequence ID" value="EKX34533"/>
    <property type="gene ID" value="GUITHDRAFT_147146"/>
</dbReference>